<dbReference type="Proteomes" id="UP000072867">
    <property type="component" value="Unassembled WGS sequence"/>
</dbReference>
<proteinExistence type="predicted"/>
<gene>
    <name evidence="1" type="ORF">NS319_05445</name>
</gene>
<dbReference type="InterPro" id="IPR036034">
    <property type="entry name" value="PDZ_sf"/>
</dbReference>
<evidence type="ECO:0000313" key="1">
    <source>
        <dbReference type="EMBL" id="KTT72070.1"/>
    </source>
</evidence>
<dbReference type="AlphaFoldDB" id="A0A147I2C9"/>
<name>A0A147I2C9_9SPHN</name>
<sequence length="145" mass="15269">MADMKGLRIVGWGAGLVALVGGAATAMLVGHMPLRAGPHRPSTLYGATFAPVGDDRPGLVVTSLRSDVDGDPMPPVKPPLHVGDTVMTIDGHPATSFAMLREEAARRIDSPVQLEVARDHGLLTITLLRSASGGQRGQQDFADRR</sequence>
<evidence type="ECO:0000313" key="2">
    <source>
        <dbReference type="Proteomes" id="UP000072867"/>
    </source>
</evidence>
<reference evidence="1 2" key="1">
    <citation type="journal article" date="2016" name="Front. Microbiol.">
        <title>Genomic Resource of Rice Seed Associated Bacteria.</title>
        <authorList>
            <person name="Midha S."/>
            <person name="Bansal K."/>
            <person name="Sharma S."/>
            <person name="Kumar N."/>
            <person name="Patil P.P."/>
            <person name="Chaudhry V."/>
            <person name="Patil P.B."/>
        </authorList>
    </citation>
    <scope>NUCLEOTIDE SEQUENCE [LARGE SCALE GENOMIC DNA]</scope>
    <source>
        <strain evidence="1 2">NS319</strain>
    </source>
</reference>
<evidence type="ECO:0008006" key="3">
    <source>
        <dbReference type="Google" id="ProtNLM"/>
    </source>
</evidence>
<dbReference type="PATRIC" id="fig|33051.3.peg.2080"/>
<comment type="caution">
    <text evidence="1">The sequence shown here is derived from an EMBL/GenBank/DDBJ whole genome shotgun (WGS) entry which is preliminary data.</text>
</comment>
<accession>A0A147I2C9</accession>
<organism evidence="1 2">
    <name type="scientific">Sphingomonas sanguinis</name>
    <dbReference type="NCBI Taxonomy" id="33051"/>
    <lineage>
        <taxon>Bacteria</taxon>
        <taxon>Pseudomonadati</taxon>
        <taxon>Pseudomonadota</taxon>
        <taxon>Alphaproteobacteria</taxon>
        <taxon>Sphingomonadales</taxon>
        <taxon>Sphingomonadaceae</taxon>
        <taxon>Sphingomonas</taxon>
    </lineage>
</organism>
<protein>
    <recommendedName>
        <fullName evidence="3">PDZ domain-containing protein</fullName>
    </recommendedName>
</protein>
<dbReference type="EMBL" id="LDTD01000032">
    <property type="protein sequence ID" value="KTT72070.1"/>
    <property type="molecule type" value="Genomic_DNA"/>
</dbReference>
<dbReference type="Gene3D" id="2.30.42.10">
    <property type="match status" value="1"/>
</dbReference>
<dbReference type="SUPFAM" id="SSF50156">
    <property type="entry name" value="PDZ domain-like"/>
    <property type="match status" value="1"/>
</dbReference>
<dbReference type="STRING" id="33051.SB4_13955"/>